<dbReference type="Proteomes" id="UP001286313">
    <property type="component" value="Unassembled WGS sequence"/>
</dbReference>
<feature type="region of interest" description="Disordered" evidence="1">
    <location>
        <begin position="134"/>
        <end position="168"/>
    </location>
</feature>
<keyword evidence="2" id="KW-1133">Transmembrane helix</keyword>
<name>A0AAE1L2I8_PETCI</name>
<organism evidence="3 4">
    <name type="scientific">Petrolisthes cinctipes</name>
    <name type="common">Flat porcelain crab</name>
    <dbReference type="NCBI Taxonomy" id="88211"/>
    <lineage>
        <taxon>Eukaryota</taxon>
        <taxon>Metazoa</taxon>
        <taxon>Ecdysozoa</taxon>
        <taxon>Arthropoda</taxon>
        <taxon>Crustacea</taxon>
        <taxon>Multicrustacea</taxon>
        <taxon>Malacostraca</taxon>
        <taxon>Eumalacostraca</taxon>
        <taxon>Eucarida</taxon>
        <taxon>Decapoda</taxon>
        <taxon>Pleocyemata</taxon>
        <taxon>Anomura</taxon>
        <taxon>Galatheoidea</taxon>
        <taxon>Porcellanidae</taxon>
        <taxon>Petrolisthes</taxon>
    </lineage>
</organism>
<evidence type="ECO:0000256" key="2">
    <source>
        <dbReference type="SAM" id="Phobius"/>
    </source>
</evidence>
<evidence type="ECO:0000313" key="3">
    <source>
        <dbReference type="EMBL" id="KAK3890470.1"/>
    </source>
</evidence>
<feature type="compositionally biased region" description="Low complexity" evidence="1">
    <location>
        <begin position="134"/>
        <end position="161"/>
    </location>
</feature>
<evidence type="ECO:0000256" key="1">
    <source>
        <dbReference type="SAM" id="MobiDB-lite"/>
    </source>
</evidence>
<keyword evidence="4" id="KW-1185">Reference proteome</keyword>
<evidence type="ECO:0000313" key="4">
    <source>
        <dbReference type="Proteomes" id="UP001286313"/>
    </source>
</evidence>
<feature type="region of interest" description="Disordered" evidence="1">
    <location>
        <begin position="87"/>
        <end position="108"/>
    </location>
</feature>
<dbReference type="AlphaFoldDB" id="A0AAE1L2I8"/>
<sequence length="201" mass="21485">MKSELNKIQDNEYALAQKFVKIGVPQKRKTPTGHRNPKHDTGENIRCAYCSAVAQIIFVNPCLWLWVWLLLLRLPFKQWKHFPSFSASPPTTDTEGRGGTASRQGLPSFPASSGSFPGHFSSFSGSGSFPGSSGSFPGPSSSFTGSSGSFPTPSFSHTPPSCSAYPAALPPEDLRPFLGVPSGIEVVLNGETLTLSQPRAA</sequence>
<feature type="transmembrane region" description="Helical" evidence="2">
    <location>
        <begin position="52"/>
        <end position="72"/>
    </location>
</feature>
<gene>
    <name evidence="3" type="ORF">Pcinc_005550</name>
</gene>
<keyword evidence="2" id="KW-0812">Transmembrane</keyword>
<accession>A0AAE1L2I8</accession>
<keyword evidence="2" id="KW-0472">Membrane</keyword>
<reference evidence="3" key="1">
    <citation type="submission" date="2023-10" db="EMBL/GenBank/DDBJ databases">
        <title>Genome assemblies of two species of porcelain crab, Petrolisthes cinctipes and Petrolisthes manimaculis (Anomura: Porcellanidae).</title>
        <authorList>
            <person name="Angst P."/>
        </authorList>
    </citation>
    <scope>NUCLEOTIDE SEQUENCE</scope>
    <source>
        <strain evidence="3">PB745_01</strain>
        <tissue evidence="3">Gill</tissue>
    </source>
</reference>
<proteinExistence type="predicted"/>
<comment type="caution">
    <text evidence="3">The sequence shown here is derived from an EMBL/GenBank/DDBJ whole genome shotgun (WGS) entry which is preliminary data.</text>
</comment>
<dbReference type="EMBL" id="JAWQEG010000415">
    <property type="protein sequence ID" value="KAK3890470.1"/>
    <property type="molecule type" value="Genomic_DNA"/>
</dbReference>
<protein>
    <submittedName>
        <fullName evidence="3">Uncharacterized protein</fullName>
    </submittedName>
</protein>